<proteinExistence type="predicted"/>
<name>A0A0E9U9W7_ANGAN</name>
<dbReference type="EMBL" id="GBXM01046055">
    <property type="protein sequence ID" value="JAH62522.1"/>
    <property type="molecule type" value="Transcribed_RNA"/>
</dbReference>
<protein>
    <submittedName>
        <fullName evidence="1">Uncharacterized protein</fullName>
    </submittedName>
</protein>
<sequence>MAQTRETWLTISHIVDSKDYMHVHVNNDGRYGKRGGM</sequence>
<reference evidence="1" key="2">
    <citation type="journal article" date="2015" name="Fish Shellfish Immunol.">
        <title>Early steps in the European eel (Anguilla anguilla)-Vibrio vulnificus interaction in the gills: Role of the RtxA13 toxin.</title>
        <authorList>
            <person name="Callol A."/>
            <person name="Pajuelo D."/>
            <person name="Ebbesson L."/>
            <person name="Teles M."/>
            <person name="MacKenzie S."/>
            <person name="Amaro C."/>
        </authorList>
    </citation>
    <scope>NUCLEOTIDE SEQUENCE</scope>
</reference>
<evidence type="ECO:0000313" key="1">
    <source>
        <dbReference type="EMBL" id="JAH62522.1"/>
    </source>
</evidence>
<dbReference type="AlphaFoldDB" id="A0A0E9U9W7"/>
<reference evidence="1" key="1">
    <citation type="submission" date="2014-11" db="EMBL/GenBank/DDBJ databases">
        <authorList>
            <person name="Amaro Gonzalez C."/>
        </authorList>
    </citation>
    <scope>NUCLEOTIDE SEQUENCE</scope>
</reference>
<accession>A0A0E9U9W7</accession>
<organism evidence="1">
    <name type="scientific">Anguilla anguilla</name>
    <name type="common">European freshwater eel</name>
    <name type="synonym">Muraena anguilla</name>
    <dbReference type="NCBI Taxonomy" id="7936"/>
    <lineage>
        <taxon>Eukaryota</taxon>
        <taxon>Metazoa</taxon>
        <taxon>Chordata</taxon>
        <taxon>Craniata</taxon>
        <taxon>Vertebrata</taxon>
        <taxon>Euteleostomi</taxon>
        <taxon>Actinopterygii</taxon>
        <taxon>Neopterygii</taxon>
        <taxon>Teleostei</taxon>
        <taxon>Anguilliformes</taxon>
        <taxon>Anguillidae</taxon>
        <taxon>Anguilla</taxon>
    </lineage>
</organism>